<dbReference type="RefSeq" id="WP_216001283.1">
    <property type="nucleotide sequence ID" value="NZ_JAUFQI010000001.1"/>
</dbReference>
<gene>
    <name evidence="10" type="primary">oppB</name>
    <name evidence="10" type="ORF">ACFOND_01425</name>
</gene>
<dbReference type="Proteomes" id="UP001595710">
    <property type="component" value="Unassembled WGS sequence"/>
</dbReference>
<evidence type="ECO:0000259" key="9">
    <source>
        <dbReference type="PROSITE" id="PS50928"/>
    </source>
</evidence>
<comment type="subcellular location">
    <subcellularLocation>
        <location evidence="1 8">Cell membrane</location>
        <topology evidence="1 8">Multi-pass membrane protein</topology>
    </subcellularLocation>
</comment>
<proteinExistence type="inferred from homology"/>
<keyword evidence="6 8" id="KW-0472">Membrane</keyword>
<dbReference type="CDD" id="cd06261">
    <property type="entry name" value="TM_PBP2"/>
    <property type="match status" value="1"/>
</dbReference>
<evidence type="ECO:0000256" key="8">
    <source>
        <dbReference type="RuleBase" id="RU363032"/>
    </source>
</evidence>
<name>A0ABV7WPA9_9GAMM</name>
<dbReference type="NCBIfam" id="NF007008">
    <property type="entry name" value="PRK09471.1"/>
    <property type="match status" value="1"/>
</dbReference>
<dbReference type="PANTHER" id="PTHR43163">
    <property type="entry name" value="DIPEPTIDE TRANSPORT SYSTEM PERMEASE PROTEIN DPPB-RELATED"/>
    <property type="match status" value="1"/>
</dbReference>
<evidence type="ECO:0000313" key="10">
    <source>
        <dbReference type="EMBL" id="MFC3700284.1"/>
    </source>
</evidence>
<evidence type="ECO:0000313" key="11">
    <source>
        <dbReference type="Proteomes" id="UP001595710"/>
    </source>
</evidence>
<evidence type="ECO:0000256" key="7">
    <source>
        <dbReference type="ARBA" id="ARBA00024202"/>
    </source>
</evidence>
<organism evidence="10 11">
    <name type="scientific">Reinekea marina</name>
    <dbReference type="NCBI Taxonomy" id="1310421"/>
    <lineage>
        <taxon>Bacteria</taxon>
        <taxon>Pseudomonadati</taxon>
        <taxon>Pseudomonadota</taxon>
        <taxon>Gammaproteobacteria</taxon>
        <taxon>Oceanospirillales</taxon>
        <taxon>Saccharospirillaceae</taxon>
        <taxon>Reinekea</taxon>
    </lineage>
</organism>
<feature type="transmembrane region" description="Helical" evidence="8">
    <location>
        <begin position="174"/>
        <end position="193"/>
    </location>
</feature>
<feature type="transmembrane region" description="Helical" evidence="8">
    <location>
        <begin position="99"/>
        <end position="122"/>
    </location>
</feature>
<accession>A0ABV7WPA9</accession>
<protein>
    <submittedName>
        <fullName evidence="10">Oligopeptide ABC transporter permease OppB</fullName>
    </submittedName>
</protein>
<dbReference type="InterPro" id="IPR000515">
    <property type="entry name" value="MetI-like"/>
</dbReference>
<evidence type="ECO:0000256" key="2">
    <source>
        <dbReference type="ARBA" id="ARBA00022448"/>
    </source>
</evidence>
<evidence type="ECO:0000256" key="5">
    <source>
        <dbReference type="ARBA" id="ARBA00022989"/>
    </source>
</evidence>
<keyword evidence="2 8" id="KW-0813">Transport</keyword>
<dbReference type="Pfam" id="PF19300">
    <property type="entry name" value="BPD_transp_1_N"/>
    <property type="match status" value="1"/>
</dbReference>
<keyword evidence="5 8" id="KW-1133">Transmembrane helix</keyword>
<dbReference type="InterPro" id="IPR045621">
    <property type="entry name" value="BPD_transp_1_N"/>
</dbReference>
<evidence type="ECO:0000256" key="1">
    <source>
        <dbReference type="ARBA" id="ARBA00004651"/>
    </source>
</evidence>
<keyword evidence="4 8" id="KW-0812">Transmembrane</keyword>
<feature type="transmembrane region" description="Helical" evidence="8">
    <location>
        <begin position="142"/>
        <end position="162"/>
    </location>
</feature>
<dbReference type="Pfam" id="PF00528">
    <property type="entry name" value="BPD_transp_1"/>
    <property type="match status" value="1"/>
</dbReference>
<keyword evidence="11" id="KW-1185">Reference proteome</keyword>
<dbReference type="PANTHER" id="PTHR43163:SF6">
    <property type="entry name" value="DIPEPTIDE TRANSPORT SYSTEM PERMEASE PROTEIN DPPB-RELATED"/>
    <property type="match status" value="1"/>
</dbReference>
<comment type="similarity">
    <text evidence="7">Belongs to the binding-protein-dependent transport system permease family. OppBC subfamily.</text>
</comment>
<evidence type="ECO:0000256" key="4">
    <source>
        <dbReference type="ARBA" id="ARBA00022692"/>
    </source>
</evidence>
<evidence type="ECO:0000256" key="6">
    <source>
        <dbReference type="ARBA" id="ARBA00023136"/>
    </source>
</evidence>
<dbReference type="EMBL" id="JBHRYN010000003">
    <property type="protein sequence ID" value="MFC3700284.1"/>
    <property type="molecule type" value="Genomic_DNA"/>
</dbReference>
<evidence type="ECO:0000256" key="3">
    <source>
        <dbReference type="ARBA" id="ARBA00022475"/>
    </source>
</evidence>
<dbReference type="PROSITE" id="PS50928">
    <property type="entry name" value="ABC_TM1"/>
    <property type="match status" value="1"/>
</dbReference>
<reference evidence="11" key="1">
    <citation type="journal article" date="2019" name="Int. J. Syst. Evol. Microbiol.">
        <title>The Global Catalogue of Microorganisms (GCM) 10K type strain sequencing project: providing services to taxonomists for standard genome sequencing and annotation.</title>
        <authorList>
            <consortium name="The Broad Institute Genomics Platform"/>
            <consortium name="The Broad Institute Genome Sequencing Center for Infectious Disease"/>
            <person name="Wu L."/>
            <person name="Ma J."/>
        </authorList>
    </citation>
    <scope>NUCLEOTIDE SEQUENCE [LARGE SCALE GENOMIC DNA]</scope>
    <source>
        <strain evidence="11">CECT 8288</strain>
    </source>
</reference>
<comment type="caution">
    <text evidence="10">The sequence shown here is derived from an EMBL/GenBank/DDBJ whole genome shotgun (WGS) entry which is preliminary data.</text>
</comment>
<keyword evidence="3" id="KW-1003">Cell membrane</keyword>
<feature type="domain" description="ABC transmembrane type-1" evidence="9">
    <location>
        <begin position="95"/>
        <end position="298"/>
    </location>
</feature>
<sequence>MFSFIAKRLLTAIPTLLILIIVSFLLMHSAPGGPFTSERALPPQVEANINAKYGLDKPLYYQIFDYVRDIVVDFDFGPSFRYKDRSVNDLISDGFPVTLTYGSISALVAVLFGVTLGVIAALNHNNWKDYAALSFTFTAQVLPNFVMAPLLVLLFTLYLGWLPGGGWEGGKPQFIIMPVIALSTSYMATIARITRSSMLEVLNSNFIRTAKAKGVPYSRIIMKHALKPALLPVLSYMGPAFVGMITGSVIIDMYFSTGGIGVLFVNGALNRDYSTIMGITILIGTLTVLLNILVDILYAWIDPKIRY</sequence>
<feature type="transmembrane region" description="Helical" evidence="8">
    <location>
        <begin position="275"/>
        <end position="301"/>
    </location>
</feature>
<feature type="transmembrane region" description="Helical" evidence="8">
    <location>
        <begin position="229"/>
        <end position="255"/>
    </location>
</feature>